<dbReference type="InterPro" id="IPR000760">
    <property type="entry name" value="Inositol_monophosphatase-like"/>
</dbReference>
<dbReference type="Proteomes" id="UP000500857">
    <property type="component" value="Chromosome"/>
</dbReference>
<evidence type="ECO:0000313" key="5">
    <source>
        <dbReference type="EMBL" id="QIZ69306.1"/>
    </source>
</evidence>
<dbReference type="Pfam" id="PF00459">
    <property type="entry name" value="Inositol_P"/>
    <property type="match status" value="1"/>
</dbReference>
<dbReference type="Gene3D" id="3.40.190.80">
    <property type="match status" value="1"/>
</dbReference>
<keyword evidence="1 4" id="KW-0479">Metal-binding</keyword>
<name>A0A6H1TSW9_9CYAN</name>
<dbReference type="GO" id="GO:0046872">
    <property type="term" value="F:metal ion binding"/>
    <property type="evidence" value="ECO:0007669"/>
    <property type="project" value="UniProtKB-KW"/>
</dbReference>
<protein>
    <submittedName>
        <fullName evidence="5">Inositol monophosphatase family protein</fullName>
    </submittedName>
</protein>
<dbReference type="EMBL" id="CP051167">
    <property type="protein sequence ID" value="QIZ69306.1"/>
    <property type="molecule type" value="Genomic_DNA"/>
</dbReference>
<dbReference type="AlphaFoldDB" id="A0A6H1TSW9"/>
<dbReference type="KEGG" id="oxy:HCG48_00800"/>
<dbReference type="PROSITE" id="PS00629">
    <property type="entry name" value="IMP_1"/>
    <property type="match status" value="1"/>
</dbReference>
<dbReference type="GO" id="GO:0007165">
    <property type="term" value="P:signal transduction"/>
    <property type="evidence" value="ECO:0007669"/>
    <property type="project" value="TreeGrafter"/>
</dbReference>
<dbReference type="SUPFAM" id="SSF56655">
    <property type="entry name" value="Carbohydrate phosphatase"/>
    <property type="match status" value="1"/>
</dbReference>
<evidence type="ECO:0000256" key="2">
    <source>
        <dbReference type="ARBA" id="ARBA00022801"/>
    </source>
</evidence>
<evidence type="ECO:0000256" key="3">
    <source>
        <dbReference type="ARBA" id="ARBA00022842"/>
    </source>
</evidence>
<feature type="binding site" evidence="4">
    <location>
        <position position="89"/>
    </location>
    <ligand>
        <name>Mg(2+)</name>
        <dbReference type="ChEBI" id="CHEBI:18420"/>
        <label>1</label>
        <note>catalytic</note>
    </ligand>
</feature>
<organism evidence="5 6">
    <name type="scientific">Oxynema aestuarii AP17</name>
    <dbReference type="NCBI Taxonomy" id="2064643"/>
    <lineage>
        <taxon>Bacteria</taxon>
        <taxon>Bacillati</taxon>
        <taxon>Cyanobacteriota</taxon>
        <taxon>Cyanophyceae</taxon>
        <taxon>Oscillatoriophycideae</taxon>
        <taxon>Oscillatoriales</taxon>
        <taxon>Oscillatoriaceae</taxon>
        <taxon>Oxynema</taxon>
        <taxon>Oxynema aestuarii</taxon>
    </lineage>
</organism>
<dbReference type="InterPro" id="IPR020583">
    <property type="entry name" value="Inositol_monoP_metal-BS"/>
</dbReference>
<evidence type="ECO:0000313" key="6">
    <source>
        <dbReference type="Proteomes" id="UP000500857"/>
    </source>
</evidence>
<comment type="cofactor">
    <cofactor evidence="4">
        <name>Mg(2+)</name>
        <dbReference type="ChEBI" id="CHEBI:18420"/>
    </cofactor>
</comment>
<dbReference type="PRINTS" id="PR00377">
    <property type="entry name" value="IMPHPHTASES"/>
</dbReference>
<feature type="binding site" evidence="4">
    <location>
        <position position="91"/>
    </location>
    <ligand>
        <name>Mg(2+)</name>
        <dbReference type="ChEBI" id="CHEBI:18420"/>
        <label>1</label>
        <note>catalytic</note>
    </ligand>
</feature>
<dbReference type="Gene3D" id="3.30.540.10">
    <property type="entry name" value="Fructose-1,6-Bisphosphatase, subunit A, domain 1"/>
    <property type="match status" value="1"/>
</dbReference>
<feature type="binding site" evidence="4">
    <location>
        <position position="92"/>
    </location>
    <ligand>
        <name>Mg(2+)</name>
        <dbReference type="ChEBI" id="CHEBI:18420"/>
        <label>1</label>
        <note>catalytic</note>
    </ligand>
</feature>
<dbReference type="PANTHER" id="PTHR20854">
    <property type="entry name" value="INOSITOL MONOPHOSPHATASE"/>
    <property type="match status" value="1"/>
</dbReference>
<dbReference type="GO" id="GO:0006020">
    <property type="term" value="P:inositol metabolic process"/>
    <property type="evidence" value="ECO:0007669"/>
    <property type="project" value="TreeGrafter"/>
</dbReference>
<dbReference type="PANTHER" id="PTHR20854:SF4">
    <property type="entry name" value="INOSITOL-1-MONOPHOSPHATASE-RELATED"/>
    <property type="match status" value="1"/>
</dbReference>
<reference evidence="5 6" key="1">
    <citation type="submission" date="2020-04" db="EMBL/GenBank/DDBJ databases">
        <authorList>
            <person name="Basu S."/>
            <person name="Maruthanayagam V."/>
            <person name="Chakraborty S."/>
            <person name="Pramanik A."/>
            <person name="Mukherjee J."/>
            <person name="Brink B."/>
        </authorList>
    </citation>
    <scope>NUCLEOTIDE SEQUENCE [LARGE SCALE GENOMIC DNA]</scope>
    <source>
        <strain evidence="5 6">AP17</strain>
    </source>
</reference>
<keyword evidence="2" id="KW-0378">Hydrolase</keyword>
<sequence>MQFFSSEVDRQIRQLIRQCGRQARQLAQENYRVSQKGPDDYVTSVDRELDRQLSAGFSLLFPEDGTITEENERSRAAFTAGYRNLWCIDPLDGTEGFIHGEPHYAVMVGLLHELQPVAGWIYAPATDELFYGDGDRGLWQTRGDGDPQTLDPVEPLAPARTDRRMVIGDKDERNFGEAIARQIPGGVEFYSLGSFGLKVMEVICGRAGLYIYLNGRVKVWDTAGPVALARAAGLTCCDLDGNPLSFDPEAIAPDTLAHLQPILIGWPSYIEAWRSPIREAVLATSRP</sequence>
<keyword evidence="3 4" id="KW-0460">Magnesium</keyword>
<feature type="binding site" evidence="4">
    <location>
        <position position="221"/>
    </location>
    <ligand>
        <name>Mg(2+)</name>
        <dbReference type="ChEBI" id="CHEBI:18420"/>
        <label>1</label>
        <note>catalytic</note>
    </ligand>
</feature>
<proteinExistence type="predicted"/>
<keyword evidence="6" id="KW-1185">Reference proteome</keyword>
<evidence type="ECO:0000256" key="1">
    <source>
        <dbReference type="ARBA" id="ARBA00022723"/>
    </source>
</evidence>
<dbReference type="GO" id="GO:0008934">
    <property type="term" value="F:inositol monophosphate 1-phosphatase activity"/>
    <property type="evidence" value="ECO:0007669"/>
    <property type="project" value="TreeGrafter"/>
</dbReference>
<evidence type="ECO:0000256" key="4">
    <source>
        <dbReference type="PIRSR" id="PIRSR600760-2"/>
    </source>
</evidence>
<accession>A0A6H1TSW9</accession>
<gene>
    <name evidence="5" type="ORF">HCG48_00800</name>
</gene>
<dbReference type="RefSeq" id="WP_168567463.1">
    <property type="nucleotide sequence ID" value="NZ_CP051167.1"/>
</dbReference>
<feature type="binding site" evidence="4">
    <location>
        <position position="69"/>
    </location>
    <ligand>
        <name>Mg(2+)</name>
        <dbReference type="ChEBI" id="CHEBI:18420"/>
        <label>1</label>
        <note>catalytic</note>
    </ligand>
</feature>